<accession>A0ABW4MXH8</accession>
<gene>
    <name evidence="3" type="ORF">ACFSC0_02765</name>
</gene>
<dbReference type="EMBL" id="JBHUEY010000001">
    <property type="protein sequence ID" value="MFD1782302.1"/>
    <property type="molecule type" value="Genomic_DNA"/>
</dbReference>
<reference evidence="4" key="1">
    <citation type="journal article" date="2019" name="Int. J. Syst. Evol. Microbiol.">
        <title>The Global Catalogue of Microorganisms (GCM) 10K type strain sequencing project: providing services to taxonomists for standard genome sequencing and annotation.</title>
        <authorList>
            <consortium name="The Broad Institute Genomics Platform"/>
            <consortium name="The Broad Institute Genome Sequencing Center for Infectious Disease"/>
            <person name="Wu L."/>
            <person name="Ma J."/>
        </authorList>
    </citation>
    <scope>NUCLEOTIDE SEQUENCE [LARGE SCALE GENOMIC DNA]</scope>
    <source>
        <strain evidence="4">DFY28</strain>
    </source>
</reference>
<dbReference type="InterPro" id="IPR049449">
    <property type="entry name" value="TesB_ACOT8-like_N"/>
</dbReference>
<dbReference type="InterPro" id="IPR049450">
    <property type="entry name" value="ACOT8-like_C"/>
</dbReference>
<dbReference type="Pfam" id="PF20789">
    <property type="entry name" value="4HBT_3C"/>
    <property type="match status" value="1"/>
</dbReference>
<dbReference type="InterPro" id="IPR042171">
    <property type="entry name" value="Acyl-CoA_hotdog"/>
</dbReference>
<keyword evidence="4" id="KW-1185">Reference proteome</keyword>
<protein>
    <submittedName>
        <fullName evidence="3">Thioesterase family protein</fullName>
    </submittedName>
</protein>
<dbReference type="Proteomes" id="UP001597237">
    <property type="component" value="Unassembled WGS sequence"/>
</dbReference>
<evidence type="ECO:0000313" key="3">
    <source>
        <dbReference type="EMBL" id="MFD1782302.1"/>
    </source>
</evidence>
<dbReference type="Gene3D" id="2.40.160.210">
    <property type="entry name" value="Acyl-CoA thioesterase, double hotdog domain"/>
    <property type="match status" value="1"/>
</dbReference>
<dbReference type="SUPFAM" id="SSF54637">
    <property type="entry name" value="Thioesterase/thiol ester dehydrase-isomerase"/>
    <property type="match status" value="2"/>
</dbReference>
<dbReference type="InterPro" id="IPR029069">
    <property type="entry name" value="HotDog_dom_sf"/>
</dbReference>
<proteinExistence type="predicted"/>
<dbReference type="Pfam" id="PF13622">
    <property type="entry name" value="4HBT_3"/>
    <property type="match status" value="1"/>
</dbReference>
<dbReference type="InterPro" id="IPR052389">
    <property type="entry name" value="Sec_Metab_Biosynth-Assoc"/>
</dbReference>
<dbReference type="RefSeq" id="WP_377280639.1">
    <property type="nucleotide sequence ID" value="NZ_JBHRSI010000001.1"/>
</dbReference>
<name>A0ABW4MXH8_9CAUL</name>
<evidence type="ECO:0000259" key="2">
    <source>
        <dbReference type="Pfam" id="PF20789"/>
    </source>
</evidence>
<evidence type="ECO:0000313" key="4">
    <source>
        <dbReference type="Proteomes" id="UP001597237"/>
    </source>
</evidence>
<comment type="caution">
    <text evidence="3">The sequence shown here is derived from an EMBL/GenBank/DDBJ whole genome shotgun (WGS) entry which is preliminary data.</text>
</comment>
<dbReference type="PANTHER" id="PTHR38110">
    <property type="entry name" value="CHROMOSOME 23, WHOLE GENOME SHOTGUN SEQUENCE"/>
    <property type="match status" value="1"/>
</dbReference>
<organism evidence="3 4">
    <name type="scientific">Phenylobacterium terrae</name>
    <dbReference type="NCBI Taxonomy" id="2665495"/>
    <lineage>
        <taxon>Bacteria</taxon>
        <taxon>Pseudomonadati</taxon>
        <taxon>Pseudomonadota</taxon>
        <taxon>Alphaproteobacteria</taxon>
        <taxon>Caulobacterales</taxon>
        <taxon>Caulobacteraceae</taxon>
        <taxon>Phenylobacterium</taxon>
    </lineage>
</organism>
<feature type="domain" description="Acyl-CoA thioesterase-like C-terminal" evidence="2">
    <location>
        <begin position="130"/>
        <end position="264"/>
    </location>
</feature>
<feature type="domain" description="Acyl-CoA thioesterase-like N-terminal HotDog" evidence="1">
    <location>
        <begin position="27"/>
        <end position="110"/>
    </location>
</feature>
<evidence type="ECO:0000259" key="1">
    <source>
        <dbReference type="Pfam" id="PF13622"/>
    </source>
</evidence>
<dbReference type="PANTHER" id="PTHR38110:SF1">
    <property type="entry name" value="THIOESTERASE DOMAIN-CONTAINING PROTEIN"/>
    <property type="match status" value="1"/>
</dbReference>
<sequence length="274" mass="29575">MTTTLDDQLFPLTSLGSGVWTTEAGPEWRNPNGPLWGGYSIGLCLAVVAAEPEARGEPLAITLTYVAGLSAGTVEVRTRRLRQGGSVGVWEVELRSAGAAEVSVHAIVTMARRPATPAFAFAQMPEAPDPESLPPQARPGGTQHFGSRAFERRTSETFPIEPAASSRSTAWVRPKLGPWNKALLGMLTDSSPPRAFYALGHTVMTTTVTLTIYLHAAAEEVAAAGEDYLLVEYEGRVGGGGATDERSSYWRRDGKLLATSEQLLWYREHPRVPE</sequence>